<reference evidence="13 14" key="1">
    <citation type="submission" date="2024-05" db="EMBL/GenBank/DDBJ databases">
        <authorList>
            <person name="Wallberg A."/>
        </authorList>
    </citation>
    <scope>NUCLEOTIDE SEQUENCE [LARGE SCALE GENOMIC DNA]</scope>
</reference>
<organism evidence="13 14">
    <name type="scientific">Meganyctiphanes norvegica</name>
    <name type="common">Northern krill</name>
    <name type="synonym">Thysanopoda norvegica</name>
    <dbReference type="NCBI Taxonomy" id="48144"/>
    <lineage>
        <taxon>Eukaryota</taxon>
        <taxon>Metazoa</taxon>
        <taxon>Ecdysozoa</taxon>
        <taxon>Arthropoda</taxon>
        <taxon>Crustacea</taxon>
        <taxon>Multicrustacea</taxon>
        <taxon>Malacostraca</taxon>
        <taxon>Eumalacostraca</taxon>
        <taxon>Eucarida</taxon>
        <taxon>Euphausiacea</taxon>
        <taxon>Euphausiidae</taxon>
        <taxon>Meganyctiphanes</taxon>
    </lineage>
</organism>
<dbReference type="InterPro" id="IPR015919">
    <property type="entry name" value="Cadherin-like_sf"/>
</dbReference>
<feature type="domain" description="Cadherin" evidence="12">
    <location>
        <begin position="729"/>
        <end position="900"/>
    </location>
</feature>
<feature type="compositionally biased region" description="Basic residues" evidence="10">
    <location>
        <begin position="1246"/>
        <end position="1272"/>
    </location>
</feature>
<dbReference type="SUPFAM" id="SSF49313">
    <property type="entry name" value="Cadherin-like"/>
    <property type="match status" value="8"/>
</dbReference>
<dbReference type="PRINTS" id="PR00205">
    <property type="entry name" value="CADHERIN"/>
</dbReference>
<keyword evidence="14" id="KW-1185">Reference proteome</keyword>
<evidence type="ECO:0000313" key="13">
    <source>
        <dbReference type="EMBL" id="CAL4104997.1"/>
    </source>
</evidence>
<feature type="compositionally biased region" description="Basic and acidic residues" evidence="10">
    <location>
        <begin position="1313"/>
        <end position="1322"/>
    </location>
</feature>
<dbReference type="PANTHER" id="PTHR24028">
    <property type="entry name" value="CADHERIN-87A"/>
    <property type="match status" value="1"/>
</dbReference>
<keyword evidence="7 11" id="KW-0472">Membrane</keyword>
<evidence type="ECO:0000256" key="2">
    <source>
        <dbReference type="ARBA" id="ARBA00022692"/>
    </source>
</evidence>
<dbReference type="CDD" id="cd11304">
    <property type="entry name" value="Cadherin_repeat"/>
    <property type="match status" value="8"/>
</dbReference>
<keyword evidence="2 11" id="KW-0812">Transmembrane</keyword>
<dbReference type="PROSITE" id="PS00232">
    <property type="entry name" value="CADHERIN_1"/>
    <property type="match status" value="3"/>
</dbReference>
<dbReference type="InterPro" id="IPR002126">
    <property type="entry name" value="Cadherin-like_dom"/>
</dbReference>
<evidence type="ECO:0000256" key="5">
    <source>
        <dbReference type="ARBA" id="ARBA00022837"/>
    </source>
</evidence>
<dbReference type="FunFam" id="2.60.40.60:FF:000104">
    <property type="entry name" value="cadherin-23 isoform X1"/>
    <property type="match status" value="1"/>
</dbReference>
<name>A0AAV2R0E2_MEGNR</name>
<keyword evidence="8" id="KW-0325">Glycoprotein</keyword>
<evidence type="ECO:0000256" key="6">
    <source>
        <dbReference type="ARBA" id="ARBA00022989"/>
    </source>
</evidence>
<gene>
    <name evidence="13" type="ORF">MNOR_LOCUS17910</name>
</gene>
<evidence type="ECO:0000259" key="12">
    <source>
        <dbReference type="PROSITE" id="PS50268"/>
    </source>
</evidence>
<dbReference type="Pfam" id="PF00028">
    <property type="entry name" value="Cadherin"/>
    <property type="match status" value="5"/>
</dbReference>
<feature type="compositionally biased region" description="Basic residues" evidence="10">
    <location>
        <begin position="1205"/>
        <end position="1216"/>
    </location>
</feature>
<protein>
    <recommendedName>
        <fullName evidence="12">Cadherin domain-containing protein</fullName>
    </recommendedName>
</protein>
<feature type="domain" description="Cadherin" evidence="12">
    <location>
        <begin position="903"/>
        <end position="1020"/>
    </location>
</feature>
<feature type="domain" description="Cadherin" evidence="12">
    <location>
        <begin position="375"/>
        <end position="490"/>
    </location>
</feature>
<dbReference type="Gene3D" id="2.60.40.60">
    <property type="entry name" value="Cadherins"/>
    <property type="match status" value="8"/>
</dbReference>
<feature type="compositionally biased region" description="Basic and acidic residues" evidence="10">
    <location>
        <begin position="1189"/>
        <end position="1204"/>
    </location>
</feature>
<evidence type="ECO:0000256" key="1">
    <source>
        <dbReference type="ARBA" id="ARBA00004167"/>
    </source>
</evidence>
<dbReference type="SMART" id="SM00112">
    <property type="entry name" value="CA"/>
    <property type="match status" value="8"/>
</dbReference>
<evidence type="ECO:0000256" key="9">
    <source>
        <dbReference type="PROSITE-ProRule" id="PRU00043"/>
    </source>
</evidence>
<feature type="region of interest" description="Disordered" evidence="10">
    <location>
        <begin position="1361"/>
        <end position="1383"/>
    </location>
</feature>
<dbReference type="EMBL" id="CAXKWB010012565">
    <property type="protein sequence ID" value="CAL4104997.1"/>
    <property type="molecule type" value="Genomic_DNA"/>
</dbReference>
<dbReference type="GO" id="GO:0008104">
    <property type="term" value="P:intracellular protein localization"/>
    <property type="evidence" value="ECO:0007669"/>
    <property type="project" value="UniProtKB-ARBA"/>
</dbReference>
<evidence type="ECO:0000256" key="10">
    <source>
        <dbReference type="SAM" id="MobiDB-lite"/>
    </source>
</evidence>
<feature type="domain" description="Cadherin" evidence="12">
    <location>
        <begin position="138"/>
        <end position="237"/>
    </location>
</feature>
<dbReference type="Proteomes" id="UP001497623">
    <property type="component" value="Unassembled WGS sequence"/>
</dbReference>
<keyword evidence="6 11" id="KW-1133">Transmembrane helix</keyword>
<dbReference type="GO" id="GO:0007156">
    <property type="term" value="P:homophilic cell adhesion via plasma membrane adhesion molecules"/>
    <property type="evidence" value="ECO:0007669"/>
    <property type="project" value="InterPro"/>
</dbReference>
<evidence type="ECO:0000313" key="14">
    <source>
        <dbReference type="Proteomes" id="UP001497623"/>
    </source>
</evidence>
<dbReference type="FunFam" id="2.60.40.60:FF:000033">
    <property type="entry name" value="FAT atypical cadherin 1"/>
    <property type="match status" value="1"/>
</dbReference>
<dbReference type="InterPro" id="IPR050174">
    <property type="entry name" value="Protocadherin/Cadherin-CA"/>
</dbReference>
<dbReference type="GO" id="GO:0005886">
    <property type="term" value="C:plasma membrane"/>
    <property type="evidence" value="ECO:0007669"/>
    <property type="project" value="InterPro"/>
</dbReference>
<evidence type="ECO:0000256" key="7">
    <source>
        <dbReference type="ARBA" id="ARBA00023136"/>
    </source>
</evidence>
<keyword evidence="5 9" id="KW-0106">Calcium</keyword>
<evidence type="ECO:0000256" key="3">
    <source>
        <dbReference type="ARBA" id="ARBA00022729"/>
    </source>
</evidence>
<accession>A0AAV2R0E2</accession>
<feature type="domain" description="Cadherin" evidence="12">
    <location>
        <begin position="622"/>
        <end position="725"/>
    </location>
</feature>
<evidence type="ECO:0000256" key="11">
    <source>
        <dbReference type="SAM" id="Phobius"/>
    </source>
</evidence>
<feature type="domain" description="Cadherin" evidence="12">
    <location>
        <begin position="238"/>
        <end position="343"/>
    </location>
</feature>
<feature type="domain" description="Cadherin" evidence="12">
    <location>
        <begin position="39"/>
        <end position="136"/>
    </location>
</feature>
<dbReference type="PROSITE" id="PS50268">
    <property type="entry name" value="CADHERIN_2"/>
    <property type="match status" value="8"/>
</dbReference>
<feature type="non-terminal residue" evidence="13">
    <location>
        <position position="1383"/>
    </location>
</feature>
<dbReference type="PANTHER" id="PTHR24028:SF328">
    <property type="entry name" value="CADHERIN-3"/>
    <property type="match status" value="1"/>
</dbReference>
<comment type="subcellular location">
    <subcellularLocation>
        <location evidence="1">Membrane</location>
        <topology evidence="1">Single-pass membrane protein</topology>
    </subcellularLocation>
</comment>
<keyword evidence="4" id="KW-0677">Repeat</keyword>
<feature type="transmembrane region" description="Helical" evidence="11">
    <location>
        <begin position="1119"/>
        <end position="1141"/>
    </location>
</feature>
<dbReference type="InterPro" id="IPR020894">
    <property type="entry name" value="Cadherin_CS"/>
</dbReference>
<comment type="caution">
    <text evidence="13">The sequence shown here is derived from an EMBL/GenBank/DDBJ whole genome shotgun (WGS) entry which is preliminary data.</text>
</comment>
<proteinExistence type="predicted"/>
<evidence type="ECO:0000256" key="8">
    <source>
        <dbReference type="ARBA" id="ARBA00023180"/>
    </source>
</evidence>
<evidence type="ECO:0000256" key="4">
    <source>
        <dbReference type="ARBA" id="ARBA00022737"/>
    </source>
</evidence>
<feature type="compositionally biased region" description="Polar residues" evidence="10">
    <location>
        <begin position="1374"/>
        <end position="1383"/>
    </location>
</feature>
<sequence length="1383" mass="151627">MTVFVEAHDNPANPSETRTSLAVVTITVATVHTEEPRFVGSPFEFWVGGDAPVGTSVGQVRVTDLQGPQVLFDLFHSYRAGVPFAIEETSGIVSVVSPLARFSRPQYDFEAVVSDGRASLATNLTVHVATAPRPTAARDTTINFTVQENLAGGQVGDVVAALRALGARLPSDPRLQLVSPEARKYFALAEDAKLYTVAPLDFETRPNHTLVIVSARTSDIFYIHVKVQDVNDNPPQLNAVNYSGSIRENSEKDAPVRIQPRIKVTDSDSYQGSSYHLKLSGEAAYLFRIETPSGEVTFVGETLDREEISSYILIVEAVDDGNLSSTANLTITIEDINDNTPVFIKKDPLFSSRESAPDHQSRKFTNTSDMQFLAELERSLIRISETLPIGSQVTELKATDADDNKFSEIVYDIETQKSFRFPKGGDSPPILEIARSFAIEPKTGVVTVSGNLNPEHFYLLNISATDGGRLSSFTTVSIAVFDVNDHTPKFELPVYNFQMIEGEYLVGEVGKITAIDEDLGNNGQISYKIIYYKEEMEEEIIPFRIVETTGIILATGTVDREEHESYEFSVVATDAGSPQVLSSTVQVHIDVIDINDHEPVFYDYDHLIPPSHNDKNSSSMNYTPLYTVMIPENILPGSVVKHITANDSDSSASGNGIILFKLEGGNDKFAIDGKNGTVYTVGQLDFEKVNIHNLTVVVQDLGKPMLSSSAALIITVLDVEEDPTTRLFDKEEYQVNILENNEIPLLLFDLNATTPFTQRHYELVDHSMSDIITVDSLSGKVYLTTSIDKETTESFRFKVQAVSSERSRALTHPELTLEEYNVTTQQTNPTPLLLTTEFGSESTQRANLVFKIPPIIHGNSVKIHTLDGVPDPGLLDNELKLEEVWIRVEVQDENDNSPSFVTNGRPIVGAVPASAEYGHHVIRIQAEDPDKGIGGEIRYEMLASESSLDAARRLTIDPITGQVVVVSPLQDDAGRMFGFDVRATDTAGAPQGKSSIVNVFVNVLTAGGHLVVEVGAPPREVEPHLNHIQRMLTQVSGIDVRVQRIVPHVDGDIANSAATDVYVYGVDPATQAVVNAEQLRASLGGHKGQLRALLPPGLTFMGLRAPHSQQGQILQTAELAILGGAVVVFMATVFAIVCLCYKQRKSRRKPMPLPPLISGGAAGVSAMPSAVGGYHGPFGTPYNAPYTHMSDHSSADSSDSPEHDHHHRSHHCHHRLADHQLQPNGIDRRPGTPEIEAVLNCGHHDPSRKRRRESRPHTPSRPRTPGRPHTPARMHTPDIDETICTCSNEDRRRSGESNSSGLPAVDCTIGRPHSPDSLERSTHNHLHTHVIPSTHAHSHAHHNVLPSSFGHAHIPRTHLKRDRYGGHNSRTKHSSQINNVTEL</sequence>
<keyword evidence="3" id="KW-0732">Signal</keyword>
<feature type="domain" description="Cadherin" evidence="12">
    <location>
        <begin position="491"/>
        <end position="601"/>
    </location>
</feature>
<feature type="region of interest" description="Disordered" evidence="10">
    <location>
        <begin position="1185"/>
        <end position="1322"/>
    </location>
</feature>
<dbReference type="GO" id="GO:0005509">
    <property type="term" value="F:calcium ion binding"/>
    <property type="evidence" value="ECO:0007669"/>
    <property type="project" value="UniProtKB-UniRule"/>
</dbReference>